<comment type="caution">
    <text evidence="1">The sequence shown here is derived from an EMBL/GenBank/DDBJ whole genome shotgun (WGS) entry which is preliminary data.</text>
</comment>
<dbReference type="EMBL" id="CALSDN010000003">
    <property type="protein sequence ID" value="CAH6720187.1"/>
    <property type="molecule type" value="Genomic_DNA"/>
</dbReference>
<accession>A0ACA9Y6Z1</accession>
<name>A0ACA9Y6Z1_9ASCO</name>
<reference evidence="1" key="1">
    <citation type="submission" date="2022-06" db="EMBL/GenBank/DDBJ databases">
        <authorList>
            <person name="Legras J.-L."/>
            <person name="Devillers H."/>
            <person name="Grondin C."/>
        </authorList>
    </citation>
    <scope>NUCLEOTIDE SEQUENCE</scope>
    <source>
        <strain evidence="1">CLIB 1444</strain>
    </source>
</reference>
<proteinExistence type="predicted"/>
<protein>
    <submittedName>
        <fullName evidence="1">Uncharacterized protein</fullName>
    </submittedName>
</protein>
<dbReference type="Proteomes" id="UP001152531">
    <property type="component" value="Unassembled WGS sequence"/>
</dbReference>
<organism evidence="1 2">
    <name type="scientific">[Candida] jaroonii</name>
    <dbReference type="NCBI Taxonomy" id="467808"/>
    <lineage>
        <taxon>Eukaryota</taxon>
        <taxon>Fungi</taxon>
        <taxon>Dikarya</taxon>
        <taxon>Ascomycota</taxon>
        <taxon>Saccharomycotina</taxon>
        <taxon>Pichiomycetes</taxon>
        <taxon>Debaryomycetaceae</taxon>
        <taxon>Yamadazyma</taxon>
    </lineage>
</organism>
<keyword evidence="2" id="KW-1185">Reference proteome</keyword>
<evidence type="ECO:0000313" key="2">
    <source>
        <dbReference type="Proteomes" id="UP001152531"/>
    </source>
</evidence>
<gene>
    <name evidence="1" type="ORF">CLIB1444_03S06348</name>
</gene>
<evidence type="ECO:0000313" key="1">
    <source>
        <dbReference type="EMBL" id="CAH6720187.1"/>
    </source>
</evidence>
<sequence length="435" mass="46182">MLKYFIILTYLKLSYGGLILGLCSTSNVGSDEVTYQFMSNGYCKTHCISVNAAYGIVQGSSCWCSNDLPTSQTSMSNCQQECPGYPSENCAKSGYYGYIDINDANNSDIELPSSTQSSTTTSSTSRSSSSPSRTNSRTSSSRSSSSRTSTTTSSSSPSSTSPTSSSSSEVSTESSSEIVSSSSISSSTSESLSTAVSESQNSEDSSITQQPSIIVSIKTVGGSEIVKTEFVTADPTPESTSGTSTSAASSEVPHNNKSFFDSKGKVAGTFTAVGVVVLGLVLGLIYCCFCVGGRKSDDYSDEEQQYSSDESTKAPVLITKNGSGNSINQSTPQSLKRDNSNKSIFSILGKESSMGGLTRNLSKKKLNSGMKPDSPNPITNEDFDGLQMFPITEFESSKHDSRLEPLFTNNNFSSQSLGDNIDYSRKLKIVNPEDD</sequence>